<keyword evidence="1" id="KW-1133">Transmembrane helix</keyword>
<accession>A0AB33EE37</accession>
<name>A0AB33EE37_9PSED</name>
<feature type="transmembrane region" description="Helical" evidence="1">
    <location>
        <begin position="61"/>
        <end position="82"/>
    </location>
</feature>
<dbReference type="Proteomes" id="UP000218385">
    <property type="component" value="Chromosome"/>
</dbReference>
<keyword evidence="1" id="KW-0472">Membrane</keyword>
<organism evidence="2 3">
    <name type="scientific">Pseudomonas frederiksbergensis</name>
    <dbReference type="NCBI Taxonomy" id="104087"/>
    <lineage>
        <taxon>Bacteria</taxon>
        <taxon>Pseudomonadati</taxon>
        <taxon>Pseudomonadota</taxon>
        <taxon>Gammaproteobacteria</taxon>
        <taxon>Pseudomonadales</taxon>
        <taxon>Pseudomonadaceae</taxon>
        <taxon>Pseudomonas</taxon>
    </lineage>
</organism>
<evidence type="ECO:0000313" key="3">
    <source>
        <dbReference type="Proteomes" id="UP000218385"/>
    </source>
</evidence>
<keyword evidence="1" id="KW-0812">Transmembrane</keyword>
<evidence type="ECO:0000313" key="2">
    <source>
        <dbReference type="EMBL" id="ATE78150.1"/>
    </source>
</evidence>
<sequence>MHHALGGAAYVSVAKSYQAVPYLVLLFFVEKILYVMTWLMWLTKNLDSLPTLFADSPVTAIFYSVYGAGDLVFGVFFLWVACNSCSKRTLEQLQSLQFVSLNPFDEHLNPL</sequence>
<dbReference type="EMBL" id="CP023466">
    <property type="protein sequence ID" value="ATE78150.1"/>
    <property type="molecule type" value="Genomic_DNA"/>
</dbReference>
<proteinExistence type="predicted"/>
<reference evidence="2 3" key="1">
    <citation type="submission" date="2017-09" db="EMBL/GenBank/DDBJ databases">
        <title>Complete Genome sequence of Lysobacter capsici KNU-15.</title>
        <authorList>
            <person name="Kim M.-C."/>
            <person name="Yi H."/>
            <person name="Lee D.-W."/>
            <person name="Shin J.-H."/>
        </authorList>
    </citation>
    <scope>NUCLEOTIDE SEQUENCE [LARGE SCALE GENOMIC DNA]</scope>
    <source>
        <strain evidence="2 3">KNU-15</strain>
    </source>
</reference>
<dbReference type="AlphaFoldDB" id="A0AB33EE37"/>
<gene>
    <name evidence="2" type="ORF">CNN82_17565</name>
</gene>
<feature type="transmembrane region" description="Helical" evidence="1">
    <location>
        <begin position="20"/>
        <end position="41"/>
    </location>
</feature>
<protein>
    <submittedName>
        <fullName evidence="2">Uncharacterized protein</fullName>
    </submittedName>
</protein>
<evidence type="ECO:0000256" key="1">
    <source>
        <dbReference type="SAM" id="Phobius"/>
    </source>
</evidence>